<organism evidence="2 3">
    <name type="scientific">Nocardia kruczakiae</name>
    <dbReference type="NCBI Taxonomy" id="261477"/>
    <lineage>
        <taxon>Bacteria</taxon>
        <taxon>Bacillati</taxon>
        <taxon>Actinomycetota</taxon>
        <taxon>Actinomycetes</taxon>
        <taxon>Mycobacteriales</taxon>
        <taxon>Nocardiaceae</taxon>
        <taxon>Nocardia</taxon>
    </lineage>
</organism>
<accession>A0ABU1XR45</accession>
<gene>
    <name evidence="2" type="ORF">J2W56_006805</name>
</gene>
<reference evidence="2 3" key="1">
    <citation type="submission" date="2023-07" db="EMBL/GenBank/DDBJ databases">
        <title>Sorghum-associated microbial communities from plants grown in Nebraska, USA.</title>
        <authorList>
            <person name="Schachtman D."/>
        </authorList>
    </citation>
    <scope>NUCLEOTIDE SEQUENCE [LARGE SCALE GENOMIC DNA]</scope>
    <source>
        <strain evidence="2 3">4272</strain>
    </source>
</reference>
<keyword evidence="3" id="KW-1185">Reference proteome</keyword>
<dbReference type="EMBL" id="JAVDWW010000018">
    <property type="protein sequence ID" value="MDR7173039.1"/>
    <property type="molecule type" value="Genomic_DNA"/>
</dbReference>
<evidence type="ECO:0000313" key="3">
    <source>
        <dbReference type="Proteomes" id="UP001251217"/>
    </source>
</evidence>
<feature type="compositionally biased region" description="Polar residues" evidence="1">
    <location>
        <begin position="17"/>
        <end position="33"/>
    </location>
</feature>
<dbReference type="Proteomes" id="UP001251217">
    <property type="component" value="Unassembled WGS sequence"/>
</dbReference>
<evidence type="ECO:0000256" key="1">
    <source>
        <dbReference type="SAM" id="MobiDB-lite"/>
    </source>
</evidence>
<protein>
    <submittedName>
        <fullName evidence="2">Uncharacterized protein</fullName>
    </submittedName>
</protein>
<feature type="region of interest" description="Disordered" evidence="1">
    <location>
        <begin position="133"/>
        <end position="174"/>
    </location>
</feature>
<comment type="caution">
    <text evidence="2">The sequence shown here is derived from an EMBL/GenBank/DDBJ whole genome shotgun (WGS) entry which is preliminary data.</text>
</comment>
<feature type="compositionally biased region" description="Polar residues" evidence="1">
    <location>
        <begin position="163"/>
        <end position="174"/>
    </location>
</feature>
<proteinExistence type="predicted"/>
<feature type="region of interest" description="Disordered" evidence="1">
    <location>
        <begin position="16"/>
        <end position="65"/>
    </location>
</feature>
<feature type="region of interest" description="Disordered" evidence="1">
    <location>
        <begin position="180"/>
        <end position="199"/>
    </location>
</feature>
<sequence>MYGTYACPAPCGPTLDRNGTSTAESMPSSTETGASGDDSPVPWTPRTYRGGHCGPSGDSPSSGCAAADPAAVTTAAANTLDIPRNSAERIGRACTFDIMDESPGWNSVCAAECGLSRGLLGVRTVQWVFQSGGKQFRRPGPRIQGRSDVATSSSRSAADIPAQGSTTSDLHASSRNELSWIETQRPRNPTHTGRLPSGLPAHEWHRQLFDAAGILDRKHFLHMARSGVVCAAMLNRATHTTLWITVSEASRPFAAER</sequence>
<name>A0ABU1XR45_9NOCA</name>
<feature type="compositionally biased region" description="Low complexity" evidence="1">
    <location>
        <begin position="55"/>
        <end position="65"/>
    </location>
</feature>
<evidence type="ECO:0000313" key="2">
    <source>
        <dbReference type="EMBL" id="MDR7173039.1"/>
    </source>
</evidence>